<sequence length="234" mass="26795">MKVVGLTGGIATGKSTVSRLLAEHFPVVDADRIAREVVAPGQPAYRAILRHFADIPDLLLEDGQLNRARLGQVVFGDAQRRRTLNQCTHYYIRRRMLWEIIRYWLVGEPLIVLDVPLLMESRLDRFVATAVVVDCPTDMQLARLMARDNLSEAEAQQRIDAQLSRAAKRVRADFIVENDGSLDDLRARVQQLVQHVKPSHMLAWLCWLPPVGLAMAMMVLLWRALTRRRRQRIM</sequence>
<evidence type="ECO:0000256" key="4">
    <source>
        <dbReference type="ARBA" id="ARBA00022741"/>
    </source>
</evidence>
<keyword evidence="8" id="KW-1133">Transmembrane helix</keyword>
<keyword evidence="8" id="KW-0812">Transmembrane</keyword>
<evidence type="ECO:0000256" key="1">
    <source>
        <dbReference type="ARBA" id="ARBA00009018"/>
    </source>
</evidence>
<evidence type="ECO:0000313" key="10">
    <source>
        <dbReference type="Proteomes" id="UP000278143"/>
    </source>
</evidence>
<name>A0A4P9YYI6_9FUNG</name>
<dbReference type="NCBIfam" id="TIGR00152">
    <property type="entry name" value="dephospho-CoA kinase"/>
    <property type="match status" value="1"/>
</dbReference>
<keyword evidence="10" id="KW-1185">Reference proteome</keyword>
<dbReference type="OrthoDB" id="247245at2759"/>
<evidence type="ECO:0000256" key="6">
    <source>
        <dbReference type="ARBA" id="ARBA00022840"/>
    </source>
</evidence>
<evidence type="ECO:0000256" key="2">
    <source>
        <dbReference type="ARBA" id="ARBA00022490"/>
    </source>
</evidence>
<keyword evidence="5 9" id="KW-0418">Kinase</keyword>
<accession>A0A4P9YYI6</accession>
<keyword evidence="7" id="KW-0173">Coenzyme A biosynthesis</keyword>
<protein>
    <submittedName>
        <fullName evidence="9">Dephospho-CoA kinase-domain-containing protein</fullName>
    </submittedName>
</protein>
<dbReference type="PANTHER" id="PTHR10695">
    <property type="entry name" value="DEPHOSPHO-COA KINASE-RELATED"/>
    <property type="match status" value="1"/>
</dbReference>
<dbReference type="CDD" id="cd02022">
    <property type="entry name" value="DPCK"/>
    <property type="match status" value="1"/>
</dbReference>
<dbReference type="HAMAP" id="MF_00376">
    <property type="entry name" value="Dephospho_CoA_kinase"/>
    <property type="match status" value="1"/>
</dbReference>
<keyword evidence="2" id="KW-0963">Cytoplasm</keyword>
<keyword evidence="6" id="KW-0067">ATP-binding</keyword>
<dbReference type="EMBL" id="KZ989917">
    <property type="protein sequence ID" value="RKP25028.1"/>
    <property type="molecule type" value="Genomic_DNA"/>
</dbReference>
<proteinExistence type="inferred from homology"/>
<dbReference type="Pfam" id="PF01121">
    <property type="entry name" value="CoaE"/>
    <property type="match status" value="1"/>
</dbReference>
<dbReference type="PANTHER" id="PTHR10695:SF46">
    <property type="entry name" value="BIFUNCTIONAL COENZYME A SYNTHASE-RELATED"/>
    <property type="match status" value="1"/>
</dbReference>
<dbReference type="GO" id="GO:0015937">
    <property type="term" value="P:coenzyme A biosynthetic process"/>
    <property type="evidence" value="ECO:0007669"/>
    <property type="project" value="UniProtKB-KW"/>
</dbReference>
<evidence type="ECO:0000313" key="9">
    <source>
        <dbReference type="EMBL" id="RKP25028.1"/>
    </source>
</evidence>
<dbReference type="InterPro" id="IPR001977">
    <property type="entry name" value="Depp_CoAkinase"/>
</dbReference>
<evidence type="ECO:0000256" key="3">
    <source>
        <dbReference type="ARBA" id="ARBA00022679"/>
    </source>
</evidence>
<evidence type="ECO:0000256" key="5">
    <source>
        <dbReference type="ARBA" id="ARBA00022777"/>
    </source>
</evidence>
<reference evidence="10" key="1">
    <citation type="journal article" date="2018" name="Nat. Microbiol.">
        <title>Leveraging single-cell genomics to expand the fungal tree of life.</title>
        <authorList>
            <person name="Ahrendt S.R."/>
            <person name="Quandt C.A."/>
            <person name="Ciobanu D."/>
            <person name="Clum A."/>
            <person name="Salamov A."/>
            <person name="Andreopoulos B."/>
            <person name="Cheng J.F."/>
            <person name="Woyke T."/>
            <person name="Pelin A."/>
            <person name="Henrissat B."/>
            <person name="Reynolds N.K."/>
            <person name="Benny G.L."/>
            <person name="Smith M.E."/>
            <person name="James T.Y."/>
            <person name="Grigoriev I.V."/>
        </authorList>
    </citation>
    <scope>NUCLEOTIDE SEQUENCE [LARGE SCALE GENOMIC DNA]</scope>
    <source>
        <strain evidence="10">Benny S71-1</strain>
    </source>
</reference>
<dbReference type="InterPro" id="IPR027417">
    <property type="entry name" value="P-loop_NTPase"/>
</dbReference>
<dbReference type="GO" id="GO:0005524">
    <property type="term" value="F:ATP binding"/>
    <property type="evidence" value="ECO:0007669"/>
    <property type="project" value="UniProtKB-KW"/>
</dbReference>
<comment type="similarity">
    <text evidence="1">Belongs to the CoaE family.</text>
</comment>
<evidence type="ECO:0000256" key="7">
    <source>
        <dbReference type="ARBA" id="ARBA00022993"/>
    </source>
</evidence>
<dbReference type="PROSITE" id="PS51219">
    <property type="entry name" value="DPCK"/>
    <property type="match status" value="1"/>
</dbReference>
<keyword evidence="4" id="KW-0547">Nucleotide-binding</keyword>
<dbReference type="FunFam" id="3.40.50.300:FF:000991">
    <property type="entry name" value="Dephospho-CoA kinase"/>
    <property type="match status" value="1"/>
</dbReference>
<dbReference type="Proteomes" id="UP000278143">
    <property type="component" value="Unassembled WGS sequence"/>
</dbReference>
<gene>
    <name evidence="9" type="ORF">SYNPS1DRAFT_22943</name>
</gene>
<keyword evidence="8" id="KW-0472">Membrane</keyword>
<evidence type="ECO:0000256" key="8">
    <source>
        <dbReference type="SAM" id="Phobius"/>
    </source>
</evidence>
<dbReference type="Gene3D" id="3.40.50.300">
    <property type="entry name" value="P-loop containing nucleotide triphosphate hydrolases"/>
    <property type="match status" value="1"/>
</dbReference>
<dbReference type="SUPFAM" id="SSF52540">
    <property type="entry name" value="P-loop containing nucleoside triphosphate hydrolases"/>
    <property type="match status" value="1"/>
</dbReference>
<dbReference type="GO" id="GO:0004140">
    <property type="term" value="F:dephospho-CoA kinase activity"/>
    <property type="evidence" value="ECO:0007669"/>
    <property type="project" value="InterPro"/>
</dbReference>
<feature type="transmembrane region" description="Helical" evidence="8">
    <location>
        <begin position="201"/>
        <end position="225"/>
    </location>
</feature>
<keyword evidence="3" id="KW-0808">Transferase</keyword>
<dbReference type="AlphaFoldDB" id="A0A4P9YYI6"/>
<organism evidence="9 10">
    <name type="scientific">Syncephalis pseudoplumigaleata</name>
    <dbReference type="NCBI Taxonomy" id="1712513"/>
    <lineage>
        <taxon>Eukaryota</taxon>
        <taxon>Fungi</taxon>
        <taxon>Fungi incertae sedis</taxon>
        <taxon>Zoopagomycota</taxon>
        <taxon>Zoopagomycotina</taxon>
        <taxon>Zoopagomycetes</taxon>
        <taxon>Zoopagales</taxon>
        <taxon>Piptocephalidaceae</taxon>
        <taxon>Syncephalis</taxon>
    </lineage>
</organism>